<sequence length="393" mass="45735">MEKDKYIQELLRKYIRNECSQKELQEIINFFQKKDSISQFPNLEEVMEMMPEKAEMDDRTTDRLFETILSVSKERDFKPQNSYWGKKKFYKYAAVAAIFIAFLCLNFFYDLPISFTKVNSDVNIPESLITLQLEDGSVKILEEGEQLVLVDEQGNFLGSQDKNQLVYKPKRQTEEVKFNTLRVPYGKRFEIELSDGTHVHLNSGTSFRYPVQFIPGKIREVYLSGEAFFDVAKDTEHPFIVNSENLNIKVLGTRFNVASYKEDSRADIVLVEGSVGMYPDGENLQSEHSLMLVPGTKGSFNKSELSLTKKKVITSVYTSWIKGELVFRNMTFKNILKKLERHYNIEIDNRNEILENETFNANFGNEPIEKVMEYLKTMYGIKYSIKNDKIIIE</sequence>
<organism evidence="4 5">
    <name type="scientific">Gillisia lutea</name>
    <dbReference type="NCBI Taxonomy" id="2909668"/>
    <lineage>
        <taxon>Bacteria</taxon>
        <taxon>Pseudomonadati</taxon>
        <taxon>Bacteroidota</taxon>
        <taxon>Flavobacteriia</taxon>
        <taxon>Flavobacteriales</taxon>
        <taxon>Flavobacteriaceae</taxon>
        <taxon>Gillisia</taxon>
    </lineage>
</organism>
<feature type="domain" description="FecR protein" evidence="2">
    <location>
        <begin position="180"/>
        <end position="275"/>
    </location>
</feature>
<feature type="transmembrane region" description="Helical" evidence="1">
    <location>
        <begin position="89"/>
        <end position="109"/>
    </location>
</feature>
<keyword evidence="5" id="KW-1185">Reference proteome</keyword>
<dbReference type="InterPro" id="IPR006860">
    <property type="entry name" value="FecR"/>
</dbReference>
<dbReference type="InterPro" id="IPR012373">
    <property type="entry name" value="Ferrdict_sens_TM"/>
</dbReference>
<dbReference type="PANTHER" id="PTHR30273">
    <property type="entry name" value="PERIPLASMIC SIGNAL SENSOR AND SIGMA FACTOR ACTIVATOR FECR-RELATED"/>
    <property type="match status" value="1"/>
</dbReference>
<dbReference type="EMBL" id="JAKGTH010000006">
    <property type="protein sequence ID" value="MCF4100776.1"/>
    <property type="molecule type" value="Genomic_DNA"/>
</dbReference>
<dbReference type="Gene3D" id="2.60.120.1440">
    <property type="match status" value="1"/>
</dbReference>
<dbReference type="Pfam" id="PF16344">
    <property type="entry name" value="FecR_C"/>
    <property type="match status" value="1"/>
</dbReference>
<dbReference type="InterPro" id="IPR032508">
    <property type="entry name" value="FecR_C"/>
</dbReference>
<dbReference type="Pfam" id="PF04773">
    <property type="entry name" value="FecR"/>
    <property type="match status" value="1"/>
</dbReference>
<proteinExistence type="predicted"/>
<comment type="caution">
    <text evidence="4">The sequence shown here is derived from an EMBL/GenBank/DDBJ whole genome shotgun (WGS) entry which is preliminary data.</text>
</comment>
<reference evidence="4" key="1">
    <citation type="submission" date="2022-01" db="EMBL/GenBank/DDBJ databases">
        <title>Gillisia lutea sp. nov., isolated from marine plastic residues from the Malvarosa beach (Valencia, Spain).</title>
        <authorList>
            <person name="Vidal-Verdu A."/>
            <person name="Molina-Menor E."/>
            <person name="Satari L."/>
            <person name="Pascual J."/>
            <person name="Pereto J."/>
            <person name="Porcar M."/>
        </authorList>
    </citation>
    <scope>NUCLEOTIDE SEQUENCE</scope>
    <source>
        <strain evidence="4">M10.2A</strain>
    </source>
</reference>
<evidence type="ECO:0000256" key="1">
    <source>
        <dbReference type="SAM" id="Phobius"/>
    </source>
</evidence>
<protein>
    <submittedName>
        <fullName evidence="4">DUF4974 domain-containing protein</fullName>
    </submittedName>
</protein>
<dbReference type="PANTHER" id="PTHR30273:SF2">
    <property type="entry name" value="PROTEIN FECR"/>
    <property type="match status" value="1"/>
</dbReference>
<keyword evidence="1" id="KW-0472">Membrane</keyword>
<keyword evidence="1" id="KW-1133">Transmembrane helix</keyword>
<evidence type="ECO:0000313" key="5">
    <source>
        <dbReference type="Proteomes" id="UP001179363"/>
    </source>
</evidence>
<dbReference type="Gene3D" id="3.55.50.30">
    <property type="match status" value="1"/>
</dbReference>
<feature type="domain" description="Protein FecR C-terminal" evidence="3">
    <location>
        <begin position="324"/>
        <end position="392"/>
    </location>
</feature>
<name>A0ABS9ED22_9FLAO</name>
<gene>
    <name evidence="4" type="ORF">L1I30_03770</name>
</gene>
<evidence type="ECO:0000259" key="3">
    <source>
        <dbReference type="Pfam" id="PF16344"/>
    </source>
</evidence>
<accession>A0ABS9ED22</accession>
<evidence type="ECO:0000259" key="2">
    <source>
        <dbReference type="Pfam" id="PF04773"/>
    </source>
</evidence>
<dbReference type="Proteomes" id="UP001179363">
    <property type="component" value="Unassembled WGS sequence"/>
</dbReference>
<evidence type="ECO:0000313" key="4">
    <source>
        <dbReference type="EMBL" id="MCF4100776.1"/>
    </source>
</evidence>
<keyword evidence="1" id="KW-0812">Transmembrane</keyword>
<dbReference type="RefSeq" id="WP_236132912.1">
    <property type="nucleotide sequence ID" value="NZ_JAKGTH010000006.1"/>
</dbReference>